<dbReference type="Pfam" id="PF02441">
    <property type="entry name" value="Flavoprotein"/>
    <property type="match status" value="1"/>
</dbReference>
<evidence type="ECO:0000256" key="6">
    <source>
        <dbReference type="ARBA" id="ARBA00060793"/>
    </source>
</evidence>
<dbReference type="Proteomes" id="UP000318422">
    <property type="component" value="Unassembled WGS sequence"/>
</dbReference>
<evidence type="ECO:0000256" key="7">
    <source>
        <dbReference type="HAMAP-Rule" id="MF_01984"/>
    </source>
</evidence>
<dbReference type="PANTHER" id="PTHR43374">
    <property type="entry name" value="FLAVIN PRENYLTRANSFERASE"/>
    <property type="match status" value="1"/>
</dbReference>
<reference evidence="9 10" key="1">
    <citation type="submission" date="2019-06" db="EMBL/GenBank/DDBJ databases">
        <title>Whole genome shotgun sequence of Zoogloea ramigera NBRC 15342.</title>
        <authorList>
            <person name="Hosoyama A."/>
            <person name="Uohara A."/>
            <person name="Ohji S."/>
            <person name="Ichikawa N."/>
        </authorList>
    </citation>
    <scope>NUCLEOTIDE SEQUENCE [LARGE SCALE GENOMIC DNA]</scope>
    <source>
        <strain evidence="9 10">NBRC 15342</strain>
    </source>
</reference>
<dbReference type="InterPro" id="IPR004507">
    <property type="entry name" value="UbiX-like"/>
</dbReference>
<keyword evidence="10" id="KW-1185">Reference proteome</keyword>
<evidence type="ECO:0000256" key="5">
    <source>
        <dbReference type="ARBA" id="ARBA00050612"/>
    </source>
</evidence>
<evidence type="ECO:0000256" key="3">
    <source>
        <dbReference type="ARBA" id="ARBA00022643"/>
    </source>
</evidence>
<proteinExistence type="inferred from homology"/>
<gene>
    <name evidence="7 9" type="primary">ubiX</name>
    <name evidence="9" type="ORF">ZRA01_23170</name>
</gene>
<dbReference type="HAMAP" id="MF_01984">
    <property type="entry name" value="ubiX_pad"/>
    <property type="match status" value="1"/>
</dbReference>
<dbReference type="EC" id="2.5.1.129" evidence="7"/>
<evidence type="ECO:0000256" key="4">
    <source>
        <dbReference type="ARBA" id="ARBA00022679"/>
    </source>
</evidence>
<evidence type="ECO:0000313" key="9">
    <source>
        <dbReference type="EMBL" id="GEC96244.1"/>
    </source>
</evidence>
<dbReference type="InterPro" id="IPR036551">
    <property type="entry name" value="Flavin_trans-like"/>
</dbReference>
<dbReference type="AlphaFoldDB" id="A0A4Y4CXM4"/>
<dbReference type="RefSeq" id="WP_141352379.1">
    <property type="nucleotide sequence ID" value="NZ_BJNV01000039.1"/>
</dbReference>
<accession>A0A4Y4CXM4</accession>
<comment type="caution">
    <text evidence="9">The sequence shown here is derived from an EMBL/GenBank/DDBJ whole genome shotgun (WGS) entry which is preliminary data.</text>
</comment>
<dbReference type="Gene3D" id="3.40.50.1950">
    <property type="entry name" value="Flavin prenyltransferase-like"/>
    <property type="match status" value="1"/>
</dbReference>
<protein>
    <recommendedName>
        <fullName evidence="7">Flavin prenyltransferase UbiX</fullName>
        <ecNumber evidence="7">2.5.1.129</ecNumber>
    </recommendedName>
</protein>
<keyword evidence="1 7" id="KW-0637">Prenyltransferase</keyword>
<feature type="binding site" evidence="7">
    <location>
        <begin position="17"/>
        <end position="19"/>
    </location>
    <ligand>
        <name>FMN</name>
        <dbReference type="ChEBI" id="CHEBI:58210"/>
    </ligand>
</feature>
<feature type="binding site" evidence="7">
    <location>
        <begin position="108"/>
        <end position="111"/>
    </location>
    <ligand>
        <name>FMN</name>
        <dbReference type="ChEBI" id="CHEBI:58210"/>
    </ligand>
</feature>
<comment type="caution">
    <text evidence="7">Lacks conserved residue(s) required for the propagation of feature annotation.</text>
</comment>
<keyword evidence="2 7" id="KW-0285">Flavoprotein</keyword>
<feature type="binding site" evidence="7">
    <location>
        <position position="43"/>
    </location>
    <ligand>
        <name>FMN</name>
        <dbReference type="ChEBI" id="CHEBI:58210"/>
    </ligand>
</feature>
<dbReference type="GO" id="GO:0016831">
    <property type="term" value="F:carboxy-lyase activity"/>
    <property type="evidence" value="ECO:0007669"/>
    <property type="project" value="TreeGrafter"/>
</dbReference>
<comment type="function">
    <text evidence="7">Flavin prenyltransferase that catalyzes the synthesis of the prenylated FMN cofactor (prenyl-FMN) for 4-hydroxy-3-polyprenylbenzoic acid decarboxylase UbiD. The prenyltransferase is metal-independent and links a dimethylallyl moiety from dimethylallyl monophosphate (DMAP) to the flavin N5 and C6 atoms of FMN.</text>
</comment>
<evidence type="ECO:0000256" key="1">
    <source>
        <dbReference type="ARBA" id="ARBA00022602"/>
    </source>
</evidence>
<feature type="domain" description="Flavoprotein" evidence="8">
    <location>
        <begin position="9"/>
        <end position="194"/>
    </location>
</feature>
<dbReference type="NCBIfam" id="TIGR00421">
    <property type="entry name" value="ubiX_pad"/>
    <property type="match status" value="1"/>
</dbReference>
<comment type="catalytic activity">
    <reaction evidence="5 7">
        <text>dimethylallyl phosphate + FMNH2 = prenylated FMNH2 + phosphate</text>
        <dbReference type="Rhea" id="RHEA:37743"/>
        <dbReference type="ChEBI" id="CHEBI:43474"/>
        <dbReference type="ChEBI" id="CHEBI:57618"/>
        <dbReference type="ChEBI" id="CHEBI:87467"/>
        <dbReference type="ChEBI" id="CHEBI:88052"/>
        <dbReference type="EC" id="2.5.1.129"/>
    </reaction>
</comment>
<evidence type="ECO:0000313" key="10">
    <source>
        <dbReference type="Proteomes" id="UP000318422"/>
    </source>
</evidence>
<name>A0A4Y4CXM4_ZOORA</name>
<comment type="similarity">
    <text evidence="6 7">Belongs to the UbiX/PAD1 family.</text>
</comment>
<dbReference type="FunFam" id="3.40.50.1950:FF:000001">
    <property type="entry name" value="Flavin prenyltransferase UbiX"/>
    <property type="match status" value="1"/>
</dbReference>
<dbReference type="InterPro" id="IPR003382">
    <property type="entry name" value="Flavoprotein"/>
</dbReference>
<keyword evidence="3 7" id="KW-0288">FMN</keyword>
<feature type="binding site" evidence="7">
    <location>
        <position position="173"/>
    </location>
    <ligand>
        <name>dimethylallyl phosphate</name>
        <dbReference type="ChEBI" id="CHEBI:88052"/>
    </ligand>
</feature>
<keyword evidence="4 7" id="KW-0808">Transferase</keyword>
<dbReference type="OrthoDB" id="9781577at2"/>
<organism evidence="9 10">
    <name type="scientific">Zoogloea ramigera</name>
    <dbReference type="NCBI Taxonomy" id="350"/>
    <lineage>
        <taxon>Bacteria</taxon>
        <taxon>Pseudomonadati</taxon>
        <taxon>Pseudomonadota</taxon>
        <taxon>Betaproteobacteria</taxon>
        <taxon>Rhodocyclales</taxon>
        <taxon>Zoogloeaceae</taxon>
        <taxon>Zoogloea</taxon>
    </lineage>
</organism>
<evidence type="ECO:0000259" key="8">
    <source>
        <dbReference type="Pfam" id="PF02441"/>
    </source>
</evidence>
<dbReference type="EMBL" id="BJNV01000039">
    <property type="protein sequence ID" value="GEC96244.1"/>
    <property type="molecule type" value="Genomic_DNA"/>
</dbReference>
<evidence type="ECO:0000256" key="2">
    <source>
        <dbReference type="ARBA" id="ARBA00022630"/>
    </source>
</evidence>
<dbReference type="PANTHER" id="PTHR43374:SF1">
    <property type="entry name" value="FLAVIN PRENYLTRANSFERASE PAD1, MITOCHONDRIAL"/>
    <property type="match status" value="1"/>
</dbReference>
<sequence>MTLATSDTKTIAVALTGASGMPYGLRLVECLLAAGCRVWLLYSQVAQIVARQEMDLSLPARPFDVEAQLSARFGVAPGQLRVFGREEWFAPPASGSNPPDAMVVCPCSMGSLAAIAAGLASTLIERAADVAIKEGRKLVIVPRETPFSVLHLENMLRLARMGVVILPANPGFYHHPQSVGDLVDFVVARILDQLGVAHALMPRWGEDARDNQREE</sequence>
<dbReference type="SUPFAM" id="SSF52507">
    <property type="entry name" value="Homo-oligomeric flavin-containing Cys decarboxylases, HFCD"/>
    <property type="match status" value="1"/>
</dbReference>
<feature type="binding site" evidence="7">
    <location>
        <position position="189"/>
    </location>
    <ligand>
        <name>dimethylallyl phosphate</name>
        <dbReference type="ChEBI" id="CHEBI:88052"/>
    </ligand>
</feature>
<dbReference type="GO" id="GO:0106141">
    <property type="term" value="F:flavin prenyltransferase activity"/>
    <property type="evidence" value="ECO:0007669"/>
    <property type="project" value="UniProtKB-EC"/>
</dbReference>
<feature type="binding site" evidence="7">
    <location>
        <position position="143"/>
    </location>
    <ligand>
        <name>FMN</name>
        <dbReference type="ChEBI" id="CHEBI:58210"/>
    </ligand>
</feature>